<gene>
    <name evidence="1" type="ORF">V1525DRAFT_389329</name>
</gene>
<sequence>MKNSTQKELLTVLLNSKQIERCEKWLEQYEYDLKDEAITDVSYIVAHPYLHIFDSSMYELLRDAQRNEQPATSQAVLERDFGRDQPAAMVPDLFPTSQQVDFEADCFIVGEIEERVEGQGD</sequence>
<organism evidence="1 2">
    <name type="scientific">Lipomyces kononenkoae</name>
    <name type="common">Yeast</name>
    <dbReference type="NCBI Taxonomy" id="34357"/>
    <lineage>
        <taxon>Eukaryota</taxon>
        <taxon>Fungi</taxon>
        <taxon>Dikarya</taxon>
        <taxon>Ascomycota</taxon>
        <taxon>Saccharomycotina</taxon>
        <taxon>Lipomycetes</taxon>
        <taxon>Lipomycetales</taxon>
        <taxon>Lipomycetaceae</taxon>
        <taxon>Lipomyces</taxon>
    </lineage>
</organism>
<accession>A0ACC3SY87</accession>
<protein>
    <submittedName>
        <fullName evidence="1">Uncharacterized protein</fullName>
    </submittedName>
</protein>
<dbReference type="EMBL" id="MU971384">
    <property type="protein sequence ID" value="KAK9236596.1"/>
    <property type="molecule type" value="Genomic_DNA"/>
</dbReference>
<evidence type="ECO:0000313" key="2">
    <source>
        <dbReference type="Proteomes" id="UP001433508"/>
    </source>
</evidence>
<keyword evidence="2" id="KW-1185">Reference proteome</keyword>
<proteinExistence type="predicted"/>
<reference evidence="2" key="1">
    <citation type="journal article" date="2024" name="Front. Bioeng. Biotechnol.">
        <title>Genome-scale model development and genomic sequencing of the oleaginous clade Lipomyces.</title>
        <authorList>
            <person name="Czajka J.J."/>
            <person name="Han Y."/>
            <person name="Kim J."/>
            <person name="Mondo S.J."/>
            <person name="Hofstad B.A."/>
            <person name="Robles A."/>
            <person name="Haridas S."/>
            <person name="Riley R."/>
            <person name="LaButti K."/>
            <person name="Pangilinan J."/>
            <person name="Andreopoulos W."/>
            <person name="Lipzen A."/>
            <person name="Yan J."/>
            <person name="Wang M."/>
            <person name="Ng V."/>
            <person name="Grigoriev I.V."/>
            <person name="Spatafora J.W."/>
            <person name="Magnuson J.K."/>
            <person name="Baker S.E."/>
            <person name="Pomraning K.R."/>
        </authorList>
    </citation>
    <scope>NUCLEOTIDE SEQUENCE [LARGE SCALE GENOMIC DNA]</scope>
    <source>
        <strain evidence="2">CBS 7786</strain>
    </source>
</reference>
<comment type="caution">
    <text evidence="1">The sequence shown here is derived from an EMBL/GenBank/DDBJ whole genome shotgun (WGS) entry which is preliminary data.</text>
</comment>
<name>A0ACC3SY87_LIPKO</name>
<evidence type="ECO:0000313" key="1">
    <source>
        <dbReference type="EMBL" id="KAK9236596.1"/>
    </source>
</evidence>
<dbReference type="Proteomes" id="UP001433508">
    <property type="component" value="Unassembled WGS sequence"/>
</dbReference>